<dbReference type="Proteomes" id="UP000824238">
    <property type="component" value="Unassembled WGS sequence"/>
</dbReference>
<evidence type="ECO:0000313" key="3">
    <source>
        <dbReference type="Proteomes" id="UP000824238"/>
    </source>
</evidence>
<dbReference type="PANTHER" id="PTHR40032:SF1">
    <property type="entry name" value="EXPORTED PROTEIN"/>
    <property type="match status" value="1"/>
</dbReference>
<dbReference type="AlphaFoldDB" id="A0A9D1IYT6"/>
<reference evidence="2" key="1">
    <citation type="submission" date="2020-10" db="EMBL/GenBank/DDBJ databases">
        <authorList>
            <person name="Gilroy R."/>
        </authorList>
    </citation>
    <scope>NUCLEOTIDE SEQUENCE</scope>
    <source>
        <strain evidence="2">ChiGjej3B3-7149</strain>
    </source>
</reference>
<evidence type="ECO:0000259" key="1">
    <source>
        <dbReference type="Pfam" id="PF12671"/>
    </source>
</evidence>
<dbReference type="EMBL" id="DVHH01000116">
    <property type="protein sequence ID" value="HIR54876.1"/>
    <property type="molecule type" value="Genomic_DNA"/>
</dbReference>
<protein>
    <submittedName>
        <fullName evidence="2">Amidase domain-containing protein</fullName>
    </submittedName>
</protein>
<gene>
    <name evidence="2" type="ORF">IAD36_04660</name>
</gene>
<dbReference type="Pfam" id="PF12671">
    <property type="entry name" value="Amidase_6"/>
    <property type="match status" value="1"/>
</dbReference>
<organism evidence="2 3">
    <name type="scientific">Candidatus Scatomorpha intestinigallinarum</name>
    <dbReference type="NCBI Taxonomy" id="2840923"/>
    <lineage>
        <taxon>Bacteria</taxon>
        <taxon>Bacillati</taxon>
        <taxon>Bacillota</taxon>
        <taxon>Clostridia</taxon>
        <taxon>Eubacteriales</taxon>
        <taxon>Candidatus Scatomorpha</taxon>
    </lineage>
</organism>
<dbReference type="PANTHER" id="PTHR40032">
    <property type="entry name" value="EXPORTED PROTEIN-RELATED"/>
    <property type="match status" value="1"/>
</dbReference>
<reference evidence="2" key="2">
    <citation type="journal article" date="2021" name="PeerJ">
        <title>Extensive microbial diversity within the chicken gut microbiome revealed by metagenomics and culture.</title>
        <authorList>
            <person name="Gilroy R."/>
            <person name="Ravi A."/>
            <person name="Getino M."/>
            <person name="Pursley I."/>
            <person name="Horton D.L."/>
            <person name="Alikhan N.F."/>
            <person name="Baker D."/>
            <person name="Gharbi K."/>
            <person name="Hall N."/>
            <person name="Watson M."/>
            <person name="Adriaenssens E.M."/>
            <person name="Foster-Nyarko E."/>
            <person name="Jarju S."/>
            <person name="Secka A."/>
            <person name="Antonio M."/>
            <person name="Oren A."/>
            <person name="Chaudhuri R.R."/>
            <person name="La Ragione R."/>
            <person name="Hildebrand F."/>
            <person name="Pallen M.J."/>
        </authorList>
    </citation>
    <scope>NUCLEOTIDE SEQUENCE</scope>
    <source>
        <strain evidence="2">ChiGjej3B3-7149</strain>
    </source>
</reference>
<evidence type="ECO:0000313" key="2">
    <source>
        <dbReference type="EMBL" id="HIR54876.1"/>
    </source>
</evidence>
<accession>A0A9D1IYT6</accession>
<feature type="domain" description="Putative amidase" evidence="1">
    <location>
        <begin position="7"/>
        <end position="148"/>
    </location>
</feature>
<proteinExistence type="predicted"/>
<dbReference type="InterPro" id="IPR024301">
    <property type="entry name" value="Amidase_6"/>
</dbReference>
<sequence>MLRELPYERGQALEYARRWALGRNPLFYNFTGQGGDCTNFISQCLLAGCLVMNCRETFGWYYHSPRLRAPAWTGVQYLWNFLSGNAGAGPYGREAELAELVTGDLVQLGGEDGRYYHTLFICGRRGGELLIAAHSFDAFERPLSSYDYARLRPIKIEGCRAVRTPPPGGFERLLSGEALPSGCF</sequence>
<name>A0A9D1IYT6_9FIRM</name>
<comment type="caution">
    <text evidence="2">The sequence shown here is derived from an EMBL/GenBank/DDBJ whole genome shotgun (WGS) entry which is preliminary data.</text>
</comment>